<organism evidence="2 3">
    <name type="scientific">Priestia endophytica DSM 13796</name>
    <dbReference type="NCBI Taxonomy" id="1121089"/>
    <lineage>
        <taxon>Bacteria</taxon>
        <taxon>Bacillati</taxon>
        <taxon>Bacillota</taxon>
        <taxon>Bacilli</taxon>
        <taxon>Bacillales</taxon>
        <taxon>Bacillaceae</taxon>
        <taxon>Priestia</taxon>
    </lineage>
</organism>
<proteinExistence type="predicted"/>
<feature type="transmembrane region" description="Helical" evidence="1">
    <location>
        <begin position="31"/>
        <end position="55"/>
    </location>
</feature>
<dbReference type="GeneID" id="93713535"/>
<protein>
    <recommendedName>
        <fullName evidence="4">DUF4305 domain-containing protein</fullName>
    </recommendedName>
</protein>
<keyword evidence="1" id="KW-0812">Transmembrane</keyword>
<dbReference type="RefSeq" id="WP_061803970.1">
    <property type="nucleotide sequence ID" value="NZ_FOXX01000026.1"/>
</dbReference>
<dbReference type="Pfam" id="PF14146">
    <property type="entry name" value="DUF4305"/>
    <property type="match status" value="1"/>
</dbReference>
<evidence type="ECO:0000313" key="3">
    <source>
        <dbReference type="Proteomes" id="UP000182762"/>
    </source>
</evidence>
<accession>A0A1I6C5Q0</accession>
<name>A0A1I6C5Q0_9BACI</name>
<comment type="caution">
    <text evidence="2">The sequence shown here is derived from an EMBL/GenBank/DDBJ whole genome shotgun (WGS) entry which is preliminary data.</text>
</comment>
<dbReference type="InterPro" id="IPR025426">
    <property type="entry name" value="DUF4305"/>
</dbReference>
<reference evidence="2 3" key="1">
    <citation type="submission" date="2016-10" db="EMBL/GenBank/DDBJ databases">
        <authorList>
            <person name="Varghese N."/>
            <person name="Submissions S."/>
        </authorList>
    </citation>
    <scope>NUCLEOTIDE SEQUENCE [LARGE SCALE GENOMIC DNA]</scope>
    <source>
        <strain evidence="2 3">DSM 13796</strain>
    </source>
</reference>
<dbReference type="Proteomes" id="UP000182762">
    <property type="component" value="Unassembled WGS sequence"/>
</dbReference>
<keyword evidence="1" id="KW-1133">Transmembrane helix</keyword>
<feature type="transmembrane region" description="Helical" evidence="1">
    <location>
        <begin position="7"/>
        <end position="25"/>
    </location>
</feature>
<gene>
    <name evidence="2" type="ORF">SAMN02745910_05023</name>
</gene>
<dbReference type="EMBL" id="FOXX01000026">
    <property type="protein sequence ID" value="SFQ88385.1"/>
    <property type="molecule type" value="Genomic_DNA"/>
</dbReference>
<evidence type="ECO:0008006" key="4">
    <source>
        <dbReference type="Google" id="ProtNLM"/>
    </source>
</evidence>
<keyword evidence="3" id="KW-1185">Reference proteome</keyword>
<evidence type="ECO:0000256" key="1">
    <source>
        <dbReference type="SAM" id="Phobius"/>
    </source>
</evidence>
<evidence type="ECO:0000313" key="2">
    <source>
        <dbReference type="EMBL" id="SFQ88385.1"/>
    </source>
</evidence>
<sequence length="67" mass="7810">MRTTPLNLGIMYGFLGIIFTFLAIRNAHETVFNFMTIIFTIFATLEIGVAIRAFILHFRIKKMKKKQ</sequence>
<keyword evidence="1" id="KW-0472">Membrane</keyword>